<dbReference type="VEuPathDB" id="FungiDB:ASPNIDRAFT2_1090233"/>
<evidence type="ECO:0000256" key="7">
    <source>
        <dbReference type="SAM" id="MobiDB-lite"/>
    </source>
</evidence>
<dbReference type="GO" id="GO:0000976">
    <property type="term" value="F:transcription cis-regulatory region binding"/>
    <property type="evidence" value="ECO:0007669"/>
    <property type="project" value="TreeGrafter"/>
</dbReference>
<dbReference type="VEuPathDB" id="FungiDB:An17g00130"/>
<dbReference type="Gene3D" id="1.10.510.10">
    <property type="entry name" value="Transferase(Phosphotransferase) domain 1"/>
    <property type="match status" value="1"/>
</dbReference>
<organism evidence="8 9">
    <name type="scientific">Aspergillus niger</name>
    <dbReference type="NCBI Taxonomy" id="5061"/>
    <lineage>
        <taxon>Eukaryota</taxon>
        <taxon>Fungi</taxon>
        <taxon>Dikarya</taxon>
        <taxon>Ascomycota</taxon>
        <taxon>Pezizomycotina</taxon>
        <taxon>Eurotiomycetes</taxon>
        <taxon>Eurotiomycetidae</taxon>
        <taxon>Eurotiales</taxon>
        <taxon>Aspergillaceae</taxon>
        <taxon>Aspergillus</taxon>
        <taxon>Aspergillus subgen. Circumdati</taxon>
    </lineage>
</organism>
<evidence type="ECO:0000313" key="8">
    <source>
        <dbReference type="EMBL" id="GAQ46177.1"/>
    </source>
</evidence>
<dbReference type="OrthoDB" id="5226580at2759"/>
<dbReference type="VEuPathDB" id="FungiDB:ATCC64974_97030"/>
<dbReference type="GO" id="GO:0005634">
    <property type="term" value="C:nucleus"/>
    <property type="evidence" value="ECO:0007669"/>
    <property type="project" value="UniProtKB-SubCell"/>
</dbReference>
<gene>
    <name evidence="8" type="ORF">ABL_08838</name>
</gene>
<dbReference type="InterPro" id="IPR051089">
    <property type="entry name" value="prtT"/>
</dbReference>
<evidence type="ECO:0000256" key="6">
    <source>
        <dbReference type="ARBA" id="ARBA00023242"/>
    </source>
</evidence>
<dbReference type="VEuPathDB" id="FungiDB:M747DRAFT_280102"/>
<protein>
    <submittedName>
        <fullName evidence="8">Unnamed protein product</fullName>
    </submittedName>
</protein>
<dbReference type="OMA" id="MERDMDI"/>
<evidence type="ECO:0000256" key="1">
    <source>
        <dbReference type="ARBA" id="ARBA00004123"/>
    </source>
</evidence>
<keyword evidence="4" id="KW-0238">DNA-binding</keyword>
<comment type="subcellular location">
    <subcellularLocation>
        <location evidence="1">Nucleus</location>
    </subcellularLocation>
</comment>
<accession>A0A117E447</accession>
<dbReference type="InterPro" id="IPR011009">
    <property type="entry name" value="Kinase-like_dom_sf"/>
</dbReference>
<dbReference type="PANTHER" id="PTHR31845">
    <property type="entry name" value="FINGER DOMAIN PROTEIN, PUTATIVE-RELATED"/>
    <property type="match status" value="1"/>
</dbReference>
<evidence type="ECO:0000256" key="2">
    <source>
        <dbReference type="ARBA" id="ARBA00022833"/>
    </source>
</evidence>
<dbReference type="Pfam" id="PF06293">
    <property type="entry name" value="Kdo"/>
    <property type="match status" value="1"/>
</dbReference>
<evidence type="ECO:0000313" key="9">
    <source>
        <dbReference type="Proteomes" id="UP000068243"/>
    </source>
</evidence>
<dbReference type="VEuPathDB" id="FungiDB:ATCC64974_64230"/>
<evidence type="ECO:0000256" key="5">
    <source>
        <dbReference type="ARBA" id="ARBA00023163"/>
    </source>
</evidence>
<sequence>MDGVSDVRDLIATVSSQTARSEIQASGSPMTTYLMPVQAHQVDRLAAQVHADKGSGMNLTPVSETQTCSVSPKPKWRNDFIDRELLNIAEGEELLLKFRTDLMPLFPFVLIHEVNFGELREKTPFLLLCIMTACLEHKPALQQQFELEVRSVISTRILMNMERDMDILRGLLVHIAWSHYHWRNYHTQVYMLLQMAMAIVVDLGLDRYDNFRMRHIYDYGEDMEDSQREQVLYLTPDGQRAFLGCYYLCSKASIFRRQLNMKHTDWVNYCAERLGQRAEYPSDPYIKALIDIQLLARKAELEVDDPIHAINKDQLFRSIDVLENQIEQLFAQNKNYNTWALRLELNAIPAIVLGHALSQRDSHHQHNQHRLLRIARSAFNIVTAFLATPASVTPNLPMFSYTSIWYGLLVLSKLSLLSAAATEDKSLEVHSRDIHNLGLAAMQKMETMSRGNDVWDNCRAVTGSMLSWLEKSRTKSQGIQLPRETSRKEEVENPDPLPGPVPEDSPLVTEPAVTEDWDAIPLPVGRRTRPRNRETNPFKCESTALMRLREHGFCDRGDIPDFYGLIEHINPVQHLPHLQDFIEDTLSVSAVLMEYIPDVHPIDLSNYSPKRLHKLRQILFEMHRAGVYHGDPYPRNMMVQTNSDRVLWMDFDRAQTIHVRVD</sequence>
<dbReference type="EMBL" id="BCMY01000020">
    <property type="protein sequence ID" value="GAQ46177.1"/>
    <property type="molecule type" value="Genomic_DNA"/>
</dbReference>
<dbReference type="Proteomes" id="UP000068243">
    <property type="component" value="Unassembled WGS sequence"/>
</dbReference>
<feature type="region of interest" description="Disordered" evidence="7">
    <location>
        <begin position="472"/>
        <end position="513"/>
    </location>
</feature>
<dbReference type="PANTHER" id="PTHR31845:SF10">
    <property type="entry name" value="ZN(II)2CYS6 TRANSCRIPTION FACTOR (EUROFUNG)"/>
    <property type="match status" value="1"/>
</dbReference>
<keyword evidence="5" id="KW-0804">Transcription</keyword>
<dbReference type="VEuPathDB" id="FungiDB:ASPNIDRAFT2_42736"/>
<evidence type="ECO:0000256" key="4">
    <source>
        <dbReference type="ARBA" id="ARBA00023125"/>
    </source>
</evidence>
<dbReference type="VEuPathDB" id="FungiDB:An18g02590"/>
<keyword evidence="2" id="KW-0862">Zinc</keyword>
<dbReference type="GO" id="GO:0000981">
    <property type="term" value="F:DNA-binding transcription factor activity, RNA polymerase II-specific"/>
    <property type="evidence" value="ECO:0007669"/>
    <property type="project" value="TreeGrafter"/>
</dbReference>
<dbReference type="VEuPathDB" id="FungiDB:M747DRAFT_312183"/>
<name>A0A117E447_ASPNG</name>
<dbReference type="AlphaFoldDB" id="A0A117E447"/>
<evidence type="ECO:0000256" key="3">
    <source>
        <dbReference type="ARBA" id="ARBA00023015"/>
    </source>
</evidence>
<proteinExistence type="predicted"/>
<keyword evidence="6" id="KW-0539">Nucleus</keyword>
<keyword evidence="3" id="KW-0805">Transcription regulation</keyword>
<reference evidence="9" key="1">
    <citation type="journal article" date="2016" name="Genome Announc.">
        <title>Draft genome sequence of Aspergillus niger strain An76.</title>
        <authorList>
            <person name="Gong W."/>
            <person name="Cheng Z."/>
            <person name="Zhang H."/>
            <person name="Liu L."/>
            <person name="Gao P."/>
            <person name="Wang L."/>
        </authorList>
    </citation>
    <scope>NUCLEOTIDE SEQUENCE [LARGE SCALE GENOMIC DNA]</scope>
    <source>
        <strain evidence="9">An76</strain>
    </source>
</reference>
<comment type="caution">
    <text evidence="8">The sequence shown here is derived from an EMBL/GenBank/DDBJ whole genome shotgun (WGS) entry which is preliminary data.</text>
</comment>
<dbReference type="SUPFAM" id="SSF56112">
    <property type="entry name" value="Protein kinase-like (PK-like)"/>
    <property type="match status" value="1"/>
</dbReference>